<keyword evidence="2" id="KW-1185">Reference proteome</keyword>
<reference evidence="2" key="1">
    <citation type="submission" date="2016-10" db="EMBL/GenBank/DDBJ databases">
        <authorList>
            <person name="Varghese N."/>
            <person name="Submissions S."/>
        </authorList>
    </citation>
    <scope>NUCLEOTIDE SEQUENCE [LARGE SCALE GENOMIC DNA]</scope>
    <source>
        <strain evidence="2">JCM 10271</strain>
    </source>
</reference>
<evidence type="ECO:0000313" key="1">
    <source>
        <dbReference type="EMBL" id="SFQ02132.1"/>
    </source>
</evidence>
<protein>
    <recommendedName>
        <fullName evidence="3">Polysaccharide pyruvyl transferase</fullName>
    </recommendedName>
</protein>
<name>A0A1I5V433_9RHOB</name>
<sequence>MDSNLGINNTALVTPYFIPRPSKKRRNLGDGFIKAAIERRIGEFKSDLTFSTREEPSKSEVRRLISAGTVIIGGANMLSDDFSPWPNFDVDLLSDDRLRFFPFGIGINGIPKRNRGFTRKASEIIKGIHRNIEYSSWRCPNTISILEASFPELKGRFVMTGCPVIYDSPIFQKQKFHEGIKKVAVTITERDDFFEREYLTLIDVKRSFPNADKFLVLHQDFRPKSFVQSALMKSKDKVYLRRIEVLHQLARDMGYSIIAPKTELECRQFYEGIDIHVGSRLHAHLNFLSRNKRSFLTYVDDRCLGFSEFYRFPLITPGSLEEHLDFDFEIVRGKVFESWRNMRKFLEQLPGVA</sequence>
<dbReference type="EMBL" id="FOXV01000001">
    <property type="protein sequence ID" value="SFQ02132.1"/>
    <property type="molecule type" value="Genomic_DNA"/>
</dbReference>
<evidence type="ECO:0008006" key="3">
    <source>
        <dbReference type="Google" id="ProtNLM"/>
    </source>
</evidence>
<accession>A0A1I5V433</accession>
<proteinExistence type="predicted"/>
<evidence type="ECO:0000313" key="2">
    <source>
        <dbReference type="Proteomes" id="UP000243106"/>
    </source>
</evidence>
<dbReference type="STRING" id="93684.SAMN05421853_101314"/>
<gene>
    <name evidence="1" type="ORF">SAMN05421853_101314</name>
</gene>
<dbReference type="RefSeq" id="WP_139218654.1">
    <property type="nucleotide sequence ID" value="NZ_FOXV01000001.1"/>
</dbReference>
<dbReference type="AlphaFoldDB" id="A0A1I5V433"/>
<organism evidence="1 2">
    <name type="scientific">Roseivivax halotolerans</name>
    <dbReference type="NCBI Taxonomy" id="93684"/>
    <lineage>
        <taxon>Bacteria</taxon>
        <taxon>Pseudomonadati</taxon>
        <taxon>Pseudomonadota</taxon>
        <taxon>Alphaproteobacteria</taxon>
        <taxon>Rhodobacterales</taxon>
        <taxon>Roseobacteraceae</taxon>
        <taxon>Roseivivax</taxon>
    </lineage>
</organism>
<dbReference type="Proteomes" id="UP000243106">
    <property type="component" value="Unassembled WGS sequence"/>
</dbReference>